<evidence type="ECO:0000259" key="6">
    <source>
        <dbReference type="PROSITE" id="PS51194"/>
    </source>
</evidence>
<dbReference type="CDD" id="cd18012">
    <property type="entry name" value="DEXQc_arch_SWI2_SNF2"/>
    <property type="match status" value="1"/>
</dbReference>
<accession>A0A1H4YWB9</accession>
<keyword evidence="2 7" id="KW-0347">Helicase</keyword>
<dbReference type="PANTHER" id="PTHR10799">
    <property type="entry name" value="SNF2/RAD54 HELICASE FAMILY"/>
    <property type="match status" value="1"/>
</dbReference>
<evidence type="ECO:0000259" key="4">
    <source>
        <dbReference type="PROSITE" id="PS50966"/>
    </source>
</evidence>
<dbReference type="InterPro" id="IPR000330">
    <property type="entry name" value="SNF2_N"/>
</dbReference>
<dbReference type="PROSITE" id="PS50966">
    <property type="entry name" value="ZF_SWIM"/>
    <property type="match status" value="1"/>
</dbReference>
<evidence type="ECO:0000313" key="8">
    <source>
        <dbReference type="Proteomes" id="UP000183114"/>
    </source>
</evidence>
<reference evidence="7 8" key="1">
    <citation type="submission" date="2016-10" db="EMBL/GenBank/DDBJ databases">
        <authorList>
            <person name="de Groot N.N."/>
        </authorList>
    </citation>
    <scope>NUCLEOTIDE SEQUENCE [LARGE SCALE GENOMIC DNA]</scope>
    <source>
        <strain evidence="7 8">BS3655</strain>
    </source>
</reference>
<dbReference type="SMART" id="SM00487">
    <property type="entry name" value="DEXDc"/>
    <property type="match status" value="1"/>
</dbReference>
<dbReference type="Proteomes" id="UP000183114">
    <property type="component" value="Unassembled WGS sequence"/>
</dbReference>
<dbReference type="SMART" id="SM00490">
    <property type="entry name" value="HELICc"/>
    <property type="match status" value="1"/>
</dbReference>
<dbReference type="Gene3D" id="3.40.50.300">
    <property type="entry name" value="P-loop containing nucleotide triphosphate hydrolases"/>
    <property type="match status" value="1"/>
</dbReference>
<protein>
    <submittedName>
        <fullName evidence="7">Helicase conserved C-terminal domain-containing protein</fullName>
    </submittedName>
</protein>
<keyword evidence="3" id="KW-0863">Zinc-finger</keyword>
<proteinExistence type="predicted"/>
<sequence>MMLAIIEQLHELSWAEEFSHRALDKARRYAVENRVQICEIEDALVLAICKGSQGNIYEQAIELIEDPNGDFELVCSCSCPVVINCKHCATVLYNLQELPMDSFKSTASVQLNRELERWLNDIPHDVPDREGAAQSAGTCWVYKLKATSTTGKWLLEIYKARQLKDGRLQDIKSVYSPSDALMREPGYLSELDLRIARLLVAVHSQHSFYSGYPLQGSSGAEVLQLALKTSRLYLDFEQLQPLVAGKSRSGQFAWTEQLSGSFRPQWRSEEVSEETVLALEPLYYLDRERLEVGPLLSELDGKLACHLSLVPDIPAPQAMQFSHRMSAVTRVVPPPHALTERIVDDVEPQAFLTLASTNRYRNWKHEVEHRAALAFTYNGHVAADKKSSEVLILSGTETQRIQRKTVAEKALRQALQKQGFKKATRKSDALPDSAGEMFDLPDDSAWLTFVQSVVPALREANWQIRIDESFHFNVQPVDEWYADVEESPGREWFDLQLGVVVNGERHSLLPILLQLLRRQPQLLNPTELAMRDDDDQVLIDLNSGQLGAKPGIKIALSLGRIKPLMATLGELYLGGSSSASLRLSAPDAARLSELEGLPLVWQGGERLRSFAKRLRESTQANVAVPEGLNATLRPYQLEGLNWMQTLRELEVGGILGDDMGLGKTLQTLAHLLVEKQAGRLDVPALAVMPTSLIPNWLDEAARFTPELKVLALHGATRQKDFINLAEYDLVLTTYALLPRDLEVLQPQVWSVLILDEAQNIKNPLSKAAQAARDLEARQRLCLSGTPLENHLGELWSLFHFLLPGWLGDSKTFNRDYRTPIEKHGNSERMQHLTARIKPFLLRRKKEQVATELPPKTEIVHWIELSDGQRDVYETVRVAMDKKVRDEIARSGVARSQIIILDALLKLRQVCCDLRLVKMSLTAKALRAGSGKLIGLMEMLEELLSEGRKILLFSQFTSMLALIEEELLQRGVGYALLTGETTDRRTPVKDFQSGKVPLFLISLKAGGTGLNLTAADTVIHFDPWWNPAVENQATDRAYRIGQDKPVFVYKMIAKGTVEEKIQALQQEKAALAGAVLEGGTTGGWKLEQSDIEALFAPLPEPRS</sequence>
<evidence type="ECO:0000259" key="5">
    <source>
        <dbReference type="PROSITE" id="PS51192"/>
    </source>
</evidence>
<feature type="domain" description="Helicase C-terminal" evidence="6">
    <location>
        <begin position="934"/>
        <end position="1091"/>
    </location>
</feature>
<dbReference type="InterPro" id="IPR049730">
    <property type="entry name" value="SNF2/RAD54-like_C"/>
</dbReference>
<dbReference type="GO" id="GO:0005524">
    <property type="term" value="F:ATP binding"/>
    <property type="evidence" value="ECO:0007669"/>
    <property type="project" value="InterPro"/>
</dbReference>
<dbReference type="PROSITE" id="PS51192">
    <property type="entry name" value="HELICASE_ATP_BIND_1"/>
    <property type="match status" value="1"/>
</dbReference>
<dbReference type="Pfam" id="PF00271">
    <property type="entry name" value="Helicase_C"/>
    <property type="match status" value="1"/>
</dbReference>
<dbReference type="InterPro" id="IPR014001">
    <property type="entry name" value="Helicase_ATP-bd"/>
</dbReference>
<evidence type="ECO:0000256" key="1">
    <source>
        <dbReference type="ARBA" id="ARBA00022801"/>
    </source>
</evidence>
<name>A0A1H4YWB9_9PSED</name>
<dbReference type="GO" id="GO:0016787">
    <property type="term" value="F:hydrolase activity"/>
    <property type="evidence" value="ECO:0007669"/>
    <property type="project" value="UniProtKB-KW"/>
</dbReference>
<dbReference type="EMBL" id="FNTF01000002">
    <property type="protein sequence ID" value="SED22349.1"/>
    <property type="molecule type" value="Genomic_DNA"/>
</dbReference>
<dbReference type="Pfam" id="PF00176">
    <property type="entry name" value="SNF2-rel_dom"/>
    <property type="match status" value="1"/>
</dbReference>
<evidence type="ECO:0000313" key="7">
    <source>
        <dbReference type="EMBL" id="SED22349.1"/>
    </source>
</evidence>
<evidence type="ECO:0000256" key="3">
    <source>
        <dbReference type="PROSITE-ProRule" id="PRU00325"/>
    </source>
</evidence>
<dbReference type="SUPFAM" id="SSF52540">
    <property type="entry name" value="P-loop containing nucleoside triphosphate hydrolases"/>
    <property type="match status" value="2"/>
</dbReference>
<keyword evidence="3" id="KW-0479">Metal-binding</keyword>
<keyword evidence="1" id="KW-0378">Hydrolase</keyword>
<dbReference type="PROSITE" id="PS51194">
    <property type="entry name" value="HELICASE_CTER"/>
    <property type="match status" value="1"/>
</dbReference>
<dbReference type="InterPro" id="IPR001650">
    <property type="entry name" value="Helicase_C-like"/>
</dbReference>
<keyword evidence="2 7" id="KW-0547">Nucleotide-binding</keyword>
<dbReference type="CDD" id="cd18793">
    <property type="entry name" value="SF2_C_SNF"/>
    <property type="match status" value="1"/>
</dbReference>
<keyword evidence="3" id="KW-0862">Zinc</keyword>
<feature type="domain" description="Helicase ATP-binding" evidence="5">
    <location>
        <begin position="644"/>
        <end position="804"/>
    </location>
</feature>
<gene>
    <name evidence="7" type="ORF">SAMN04490185_3036</name>
</gene>
<dbReference type="FunFam" id="3.40.50.10810:FF:000091">
    <property type="entry name" value="DNA helicase, SNF2/RAD54 family"/>
    <property type="match status" value="1"/>
</dbReference>
<dbReference type="Gene3D" id="3.40.50.10810">
    <property type="entry name" value="Tandem AAA-ATPase domain"/>
    <property type="match status" value="1"/>
</dbReference>
<feature type="domain" description="SWIM-type" evidence="4">
    <location>
        <begin position="57"/>
        <end position="96"/>
    </location>
</feature>
<dbReference type="GO" id="GO:0004386">
    <property type="term" value="F:helicase activity"/>
    <property type="evidence" value="ECO:0007669"/>
    <property type="project" value="UniProtKB-KW"/>
</dbReference>
<dbReference type="AlphaFoldDB" id="A0A1H4YWB9"/>
<dbReference type="InterPro" id="IPR027417">
    <property type="entry name" value="P-loop_NTPase"/>
</dbReference>
<evidence type="ECO:0000256" key="2">
    <source>
        <dbReference type="ARBA" id="ARBA00022806"/>
    </source>
</evidence>
<organism evidence="7 8">
    <name type="scientific">Pseudomonas frederiksbergensis</name>
    <dbReference type="NCBI Taxonomy" id="104087"/>
    <lineage>
        <taxon>Bacteria</taxon>
        <taxon>Pseudomonadati</taxon>
        <taxon>Pseudomonadota</taxon>
        <taxon>Gammaproteobacteria</taxon>
        <taxon>Pseudomonadales</taxon>
        <taxon>Pseudomonadaceae</taxon>
        <taxon>Pseudomonas</taxon>
    </lineage>
</organism>
<dbReference type="InterPro" id="IPR007527">
    <property type="entry name" value="Znf_SWIM"/>
</dbReference>
<dbReference type="InterPro" id="IPR038718">
    <property type="entry name" value="SNF2-like_sf"/>
</dbReference>
<keyword evidence="2 7" id="KW-0067">ATP-binding</keyword>
<dbReference type="GO" id="GO:0008270">
    <property type="term" value="F:zinc ion binding"/>
    <property type="evidence" value="ECO:0007669"/>
    <property type="project" value="UniProtKB-KW"/>
</dbReference>